<dbReference type="PANTHER" id="PTHR21661:SF35">
    <property type="entry name" value="EPOXIDE HYDROLASE"/>
    <property type="match status" value="1"/>
</dbReference>
<proteinExistence type="inferred from homology"/>
<keyword evidence="8" id="KW-1133">Transmembrane helix</keyword>
<evidence type="ECO:0000313" key="10">
    <source>
        <dbReference type="Proteomes" id="UP000322000"/>
    </source>
</evidence>
<dbReference type="OrthoDB" id="7130006at2759"/>
<dbReference type="InParanoid" id="A0A7E5W603"/>
<accession>A0A7E5W603</accession>
<dbReference type="GO" id="GO:0033961">
    <property type="term" value="F:cis-stilbene-oxide hydrolase activity"/>
    <property type="evidence" value="ECO:0007669"/>
    <property type="project" value="UniProtKB-EC"/>
</dbReference>
<dbReference type="GeneID" id="113499702"/>
<evidence type="ECO:0000256" key="7">
    <source>
        <dbReference type="SAM" id="MobiDB-lite"/>
    </source>
</evidence>
<evidence type="ECO:0000313" key="11">
    <source>
        <dbReference type="RefSeq" id="XP_026736070.1"/>
    </source>
</evidence>
<feature type="domain" description="Epoxide hydrolase N-terminal" evidence="9">
    <location>
        <begin position="83"/>
        <end position="194"/>
    </location>
</feature>
<evidence type="ECO:0000256" key="5">
    <source>
        <dbReference type="ARBA" id="ARBA00022797"/>
    </source>
</evidence>
<keyword evidence="10" id="KW-1185">Reference proteome</keyword>
<evidence type="ECO:0000256" key="3">
    <source>
        <dbReference type="ARBA" id="ARBA00010088"/>
    </source>
</evidence>
<comment type="similarity">
    <text evidence="3">Belongs to the peptidase S33 family.</text>
</comment>
<evidence type="ECO:0000259" key="9">
    <source>
        <dbReference type="Pfam" id="PF06441"/>
    </source>
</evidence>
<dbReference type="CTD" id="100307011"/>
<sequence>MGKKEKKKETESVKISKKKEVKTEQKSNNGLHVASLISFLLLIGLSVLAYRVYDDLTHIPDLPKLDLNKNWGLNTSEPRDTSIRPYRVIFSDSMDSELRWLFEVYRRTLKKKSFEDTAWTYGVHTDAFGKIFSHWVFKYSFRDRERYFNKFEQFRTNVQGLDVHYVHVKPKVEKNVMVVPLLLLHSWPGSVLEFYEAIPLLTKVRPGYNFVFEVIVPSLPGFGFSEGAVRPGLSPNQIAVIMRNLMHRLEHKHYYVAGNGIGHNVGADLATIFPDEVLGFHSSSPVVPTNRAYLTWILGAIWPTFVAGGDADKLYPLADKIMFYLEESGYLHLQATKPDTIGIALQDSPVGLASYILDRIMIMTDPSNKFDPDGGLDKYYSYDKLLDNIMMYYISGSITTSLRFFKENFDDYEVENAFARMPTPVPTWGLRVKNSFSYSPDFVLRWKYPNLVGTTSYDFGGQFIAFERPTEFVNDVFKAVKAFLALKK</sequence>
<dbReference type="PIRSF" id="PIRSF001112">
    <property type="entry name" value="Epoxide_hydrolase"/>
    <property type="match status" value="1"/>
</dbReference>
<feature type="transmembrane region" description="Helical" evidence="8">
    <location>
        <begin position="31"/>
        <end position="53"/>
    </location>
</feature>
<dbReference type="InterPro" id="IPR029058">
    <property type="entry name" value="AB_hydrolase_fold"/>
</dbReference>
<reference evidence="11" key="1">
    <citation type="submission" date="2025-08" db="UniProtKB">
        <authorList>
            <consortium name="RefSeq"/>
        </authorList>
    </citation>
    <scope>IDENTIFICATION</scope>
</reference>
<keyword evidence="8" id="KW-0472">Membrane</keyword>
<comment type="subcellular location">
    <subcellularLocation>
        <location evidence="2">Microsome membrane</location>
        <topology evidence="2">Single-pass membrane protein</topology>
    </subcellularLocation>
</comment>
<keyword evidence="5" id="KW-0058">Aromatic hydrocarbons catabolism</keyword>
<dbReference type="Pfam" id="PF06441">
    <property type="entry name" value="EHN"/>
    <property type="match status" value="1"/>
</dbReference>
<gene>
    <name evidence="11" type="primary">LOC113499702</name>
</gene>
<keyword evidence="6" id="KW-0378">Hydrolase</keyword>
<dbReference type="EC" id="3.3.2.9" evidence="4"/>
<dbReference type="GO" id="GO:0097176">
    <property type="term" value="P:epoxide metabolic process"/>
    <property type="evidence" value="ECO:0007669"/>
    <property type="project" value="TreeGrafter"/>
</dbReference>
<dbReference type="SUPFAM" id="SSF53474">
    <property type="entry name" value="alpha/beta-Hydrolases"/>
    <property type="match status" value="1"/>
</dbReference>
<evidence type="ECO:0000256" key="2">
    <source>
        <dbReference type="ARBA" id="ARBA00004111"/>
    </source>
</evidence>
<evidence type="ECO:0000256" key="6">
    <source>
        <dbReference type="ARBA" id="ARBA00022801"/>
    </source>
</evidence>
<dbReference type="Gene3D" id="3.40.50.1820">
    <property type="entry name" value="alpha/beta hydrolase"/>
    <property type="match status" value="1"/>
</dbReference>
<dbReference type="KEGG" id="tnl:113499702"/>
<name>A0A7E5W603_TRINI</name>
<dbReference type="RefSeq" id="XP_026736070.1">
    <property type="nucleotide sequence ID" value="XM_026880269.1"/>
</dbReference>
<dbReference type="InterPro" id="IPR010497">
    <property type="entry name" value="Epoxide_hydro_N"/>
</dbReference>
<evidence type="ECO:0000256" key="8">
    <source>
        <dbReference type="SAM" id="Phobius"/>
    </source>
</evidence>
<dbReference type="InterPro" id="IPR016292">
    <property type="entry name" value="Epoxide_hydrolase"/>
</dbReference>
<comment type="catalytic activity">
    <reaction evidence="1">
        <text>1-(4-methoxyphenyl)-N-methyl-N-[(3-methyloxetan-3-yl)methyl]methanamine + H2O = 2-{[(4-methoxybenzyl)(methyl)amino]methyl}-2-methylpropane-1,3-diol</text>
        <dbReference type="Rhea" id="RHEA:55764"/>
        <dbReference type="ChEBI" id="CHEBI:15377"/>
        <dbReference type="ChEBI" id="CHEBI:139161"/>
        <dbReference type="ChEBI" id="CHEBI:139164"/>
        <dbReference type="EC" id="3.3.2.9"/>
    </reaction>
</comment>
<feature type="region of interest" description="Disordered" evidence="7">
    <location>
        <begin position="1"/>
        <end position="21"/>
    </location>
</feature>
<dbReference type="AlphaFoldDB" id="A0A7E5W603"/>
<dbReference type="InterPro" id="IPR000639">
    <property type="entry name" value="Epox_hydrolase-like"/>
</dbReference>
<protein>
    <recommendedName>
        <fullName evidence="4">microsomal epoxide hydrolase</fullName>
        <ecNumber evidence="4">3.3.2.9</ecNumber>
    </recommendedName>
</protein>
<evidence type="ECO:0000256" key="1">
    <source>
        <dbReference type="ARBA" id="ARBA00000221"/>
    </source>
</evidence>
<evidence type="ECO:0000256" key="4">
    <source>
        <dbReference type="ARBA" id="ARBA00012091"/>
    </source>
</evidence>
<dbReference type="Proteomes" id="UP000322000">
    <property type="component" value="Chromosome 12"/>
</dbReference>
<dbReference type="PRINTS" id="PR00412">
    <property type="entry name" value="EPOXHYDRLASE"/>
</dbReference>
<dbReference type="PANTHER" id="PTHR21661">
    <property type="entry name" value="EPOXIDE HYDROLASE 1-RELATED"/>
    <property type="match status" value="1"/>
</dbReference>
<organism evidence="10 11">
    <name type="scientific">Trichoplusia ni</name>
    <name type="common">Cabbage looper</name>
    <dbReference type="NCBI Taxonomy" id="7111"/>
    <lineage>
        <taxon>Eukaryota</taxon>
        <taxon>Metazoa</taxon>
        <taxon>Ecdysozoa</taxon>
        <taxon>Arthropoda</taxon>
        <taxon>Hexapoda</taxon>
        <taxon>Insecta</taxon>
        <taxon>Pterygota</taxon>
        <taxon>Neoptera</taxon>
        <taxon>Endopterygota</taxon>
        <taxon>Lepidoptera</taxon>
        <taxon>Glossata</taxon>
        <taxon>Ditrysia</taxon>
        <taxon>Noctuoidea</taxon>
        <taxon>Noctuidae</taxon>
        <taxon>Plusiinae</taxon>
        <taxon>Trichoplusia</taxon>
    </lineage>
</organism>
<keyword evidence="8" id="KW-0812">Transmembrane</keyword>